<evidence type="ECO:0000256" key="1">
    <source>
        <dbReference type="ARBA" id="ARBA00022679"/>
    </source>
</evidence>
<dbReference type="Gene3D" id="3.40.50.300">
    <property type="entry name" value="P-loop containing nucleotide triphosphate hydrolases"/>
    <property type="match status" value="1"/>
</dbReference>
<feature type="domain" description="Sulfotransferase" evidence="3">
    <location>
        <begin position="1"/>
        <end position="202"/>
    </location>
</feature>
<sequence>MIIGAAKCGTSAIAAQLNQHPDIFIPEEKELHYFDRLFNLTEEQRDANWARYMGHFREAGSAKRRGEATVAYTMLPRIRHVPDEIIKKLGKIPLIYIVRDPLERIVSQYRHRKSDYPETEPFNVWIHSDMALELCIHRSDYELQIAPFREKFCEDNIHICFYEDYKSDYQRELSSMFEFLNVPSNSAQEIQNNKVNVISKNRVPIPELAQESEEFVRSILRDNIRKFLTHYGKPENFWPSMA</sequence>
<accession>A0AAE9ZJW7</accession>
<dbReference type="SUPFAM" id="SSF52540">
    <property type="entry name" value="P-loop containing nucleoside triphosphate hydrolases"/>
    <property type="match status" value="1"/>
</dbReference>
<organism evidence="4 5">
    <name type="scientific">Hyphococcus flavus</name>
    <dbReference type="NCBI Taxonomy" id="1866326"/>
    <lineage>
        <taxon>Bacteria</taxon>
        <taxon>Pseudomonadati</taxon>
        <taxon>Pseudomonadota</taxon>
        <taxon>Alphaproteobacteria</taxon>
        <taxon>Parvularculales</taxon>
        <taxon>Parvularculaceae</taxon>
        <taxon>Hyphococcus</taxon>
    </lineage>
</organism>
<dbReference type="InterPro" id="IPR000863">
    <property type="entry name" value="Sulfotransferase_dom"/>
</dbReference>
<dbReference type="AlphaFoldDB" id="A0AAE9ZJW7"/>
<evidence type="ECO:0000313" key="4">
    <source>
        <dbReference type="EMBL" id="WDI32481.1"/>
    </source>
</evidence>
<name>A0AAE9ZJW7_9PROT</name>
<dbReference type="GO" id="GO:0008146">
    <property type="term" value="F:sulfotransferase activity"/>
    <property type="evidence" value="ECO:0007669"/>
    <property type="project" value="InterPro"/>
</dbReference>
<dbReference type="KEGG" id="hfl:PUV54_04640"/>
<evidence type="ECO:0000256" key="2">
    <source>
        <dbReference type="ARBA" id="ARBA00023180"/>
    </source>
</evidence>
<dbReference type="RefSeq" id="WP_274494405.1">
    <property type="nucleotide sequence ID" value="NZ_CP118166.1"/>
</dbReference>
<dbReference type="InterPro" id="IPR027417">
    <property type="entry name" value="P-loop_NTPase"/>
</dbReference>
<proteinExistence type="predicted"/>
<keyword evidence="2" id="KW-0325">Glycoprotein</keyword>
<dbReference type="PANTHER" id="PTHR10605">
    <property type="entry name" value="HEPARAN SULFATE SULFOTRANSFERASE"/>
    <property type="match status" value="1"/>
</dbReference>
<dbReference type="EMBL" id="CP118166">
    <property type="protein sequence ID" value="WDI32481.1"/>
    <property type="molecule type" value="Genomic_DNA"/>
</dbReference>
<evidence type="ECO:0000259" key="3">
    <source>
        <dbReference type="Pfam" id="PF00685"/>
    </source>
</evidence>
<dbReference type="Proteomes" id="UP001214043">
    <property type="component" value="Chromosome"/>
</dbReference>
<protein>
    <submittedName>
        <fullName evidence="4">Sulfotransferase domain-containing protein</fullName>
    </submittedName>
</protein>
<keyword evidence="5" id="KW-1185">Reference proteome</keyword>
<keyword evidence="1" id="KW-0808">Transferase</keyword>
<gene>
    <name evidence="4" type="ORF">PUV54_04640</name>
</gene>
<evidence type="ECO:0000313" key="5">
    <source>
        <dbReference type="Proteomes" id="UP001214043"/>
    </source>
</evidence>
<dbReference type="PANTHER" id="PTHR10605:SF56">
    <property type="entry name" value="BIFUNCTIONAL HEPARAN SULFATE N-DEACETYLASE_N-SULFOTRANSFERASE"/>
    <property type="match status" value="1"/>
</dbReference>
<dbReference type="InterPro" id="IPR037359">
    <property type="entry name" value="NST/OST"/>
</dbReference>
<dbReference type="Pfam" id="PF00685">
    <property type="entry name" value="Sulfotransfer_1"/>
    <property type="match status" value="1"/>
</dbReference>
<reference evidence="4" key="1">
    <citation type="submission" date="2023-02" db="EMBL/GenBank/DDBJ databases">
        <title>Genome sequence of Hyphococcus flavus.</title>
        <authorList>
            <person name="Rong J.-C."/>
            <person name="Zhao Q."/>
            <person name="Yi M."/>
            <person name="Wu J.-Y."/>
        </authorList>
    </citation>
    <scope>NUCLEOTIDE SEQUENCE</scope>
    <source>
        <strain evidence="4">MCCC 1K03223</strain>
    </source>
</reference>